<dbReference type="Gene3D" id="3.40.1190.20">
    <property type="match status" value="1"/>
</dbReference>
<dbReference type="GO" id="GO:0005524">
    <property type="term" value="F:ATP binding"/>
    <property type="evidence" value="ECO:0007669"/>
    <property type="project" value="UniProtKB-KW"/>
</dbReference>
<comment type="similarity">
    <text evidence="1">Belongs to the carbohydrate kinase PfkB family.</text>
</comment>
<dbReference type="OrthoDB" id="9813569at2"/>
<evidence type="ECO:0000256" key="2">
    <source>
        <dbReference type="ARBA" id="ARBA00022679"/>
    </source>
</evidence>
<sequence length="329" mass="36074">MDKRVDVVTIGESMVLFQPYTGGTIKYAPLLTKSVGGAESNLAFGLSRLGRKVRWISRVGKDPFGEFILSTLAGEGVEVDHVEKDHAHPTALYFKEAKIPGDPMVHYYRKQSAASQLAPEHIKPAWFEQARHLHVTGITPALGDHTVAFLKDAMNQAREQGLTVSFDPNLRRKLWDDETARAVLLELIPLCDVFLPGLEEAHFLLGEKSPAAYGEAFLNMGPSVVALKLGEEGSIGFVGTHVFEAPAYQVEQVVDTVGAGDAYAAGFLDEWLATEHPLREETLIDSVPRALRQANVTGAIATQFPGDWEGASTKEEVRQLMNKNQVVTR</sequence>
<evidence type="ECO:0000256" key="4">
    <source>
        <dbReference type="ARBA" id="ARBA00022777"/>
    </source>
</evidence>
<protein>
    <submittedName>
        <fullName evidence="7">2-dehydro-3-deoxygluconokinase</fullName>
    </submittedName>
</protein>
<evidence type="ECO:0000256" key="3">
    <source>
        <dbReference type="ARBA" id="ARBA00022741"/>
    </source>
</evidence>
<accession>A0A1I3RX65</accession>
<keyword evidence="8" id="KW-1185">Reference proteome</keyword>
<reference evidence="8" key="1">
    <citation type="submission" date="2016-10" db="EMBL/GenBank/DDBJ databases">
        <authorList>
            <person name="Varghese N."/>
            <person name="Submissions S."/>
        </authorList>
    </citation>
    <scope>NUCLEOTIDE SEQUENCE [LARGE SCALE GENOMIC DNA]</scope>
    <source>
        <strain evidence="8">CGMCC 1.3704</strain>
    </source>
</reference>
<keyword evidence="2" id="KW-0808">Transferase</keyword>
<dbReference type="EMBL" id="FOSB01000002">
    <property type="protein sequence ID" value="SFJ50492.1"/>
    <property type="molecule type" value="Genomic_DNA"/>
</dbReference>
<dbReference type="InterPro" id="IPR029056">
    <property type="entry name" value="Ribokinase-like"/>
</dbReference>
<dbReference type="CDD" id="cd01166">
    <property type="entry name" value="KdgK"/>
    <property type="match status" value="1"/>
</dbReference>
<dbReference type="InterPro" id="IPR011611">
    <property type="entry name" value="PfkB_dom"/>
</dbReference>
<organism evidence="7 8">
    <name type="scientific">Halobacillus dabanensis</name>
    <dbReference type="NCBI Taxonomy" id="240302"/>
    <lineage>
        <taxon>Bacteria</taxon>
        <taxon>Bacillati</taxon>
        <taxon>Bacillota</taxon>
        <taxon>Bacilli</taxon>
        <taxon>Bacillales</taxon>
        <taxon>Bacillaceae</taxon>
        <taxon>Halobacillus</taxon>
    </lineage>
</organism>
<dbReference type="InterPro" id="IPR050306">
    <property type="entry name" value="PfkB_Carbo_kinase"/>
</dbReference>
<dbReference type="PROSITE" id="PS00584">
    <property type="entry name" value="PFKB_KINASES_2"/>
    <property type="match status" value="1"/>
</dbReference>
<name>A0A1I3RX65_HALDA</name>
<keyword evidence="5" id="KW-0067">ATP-binding</keyword>
<evidence type="ECO:0000256" key="1">
    <source>
        <dbReference type="ARBA" id="ARBA00010688"/>
    </source>
</evidence>
<gene>
    <name evidence="7" type="ORF">SAMN04487936_102440</name>
</gene>
<dbReference type="InterPro" id="IPR002173">
    <property type="entry name" value="Carboh/pur_kinase_PfkB_CS"/>
</dbReference>
<feature type="domain" description="Carbohydrate kinase PfkB" evidence="6">
    <location>
        <begin position="6"/>
        <end position="307"/>
    </location>
</feature>
<dbReference type="Proteomes" id="UP000183557">
    <property type="component" value="Unassembled WGS sequence"/>
</dbReference>
<dbReference type="Pfam" id="PF00294">
    <property type="entry name" value="PfkB"/>
    <property type="match status" value="1"/>
</dbReference>
<dbReference type="RefSeq" id="WP_075035506.1">
    <property type="nucleotide sequence ID" value="NZ_FOSB01000002.1"/>
</dbReference>
<evidence type="ECO:0000313" key="8">
    <source>
        <dbReference type="Proteomes" id="UP000183557"/>
    </source>
</evidence>
<dbReference type="GO" id="GO:0016301">
    <property type="term" value="F:kinase activity"/>
    <property type="evidence" value="ECO:0007669"/>
    <property type="project" value="UniProtKB-KW"/>
</dbReference>
<dbReference type="SUPFAM" id="SSF53613">
    <property type="entry name" value="Ribokinase-like"/>
    <property type="match status" value="1"/>
</dbReference>
<dbReference type="PANTHER" id="PTHR43085">
    <property type="entry name" value="HEXOKINASE FAMILY MEMBER"/>
    <property type="match status" value="1"/>
</dbReference>
<keyword evidence="3" id="KW-0547">Nucleotide-binding</keyword>
<proteinExistence type="inferred from homology"/>
<evidence type="ECO:0000259" key="6">
    <source>
        <dbReference type="Pfam" id="PF00294"/>
    </source>
</evidence>
<dbReference type="PANTHER" id="PTHR43085:SF1">
    <property type="entry name" value="PSEUDOURIDINE KINASE-RELATED"/>
    <property type="match status" value="1"/>
</dbReference>
<evidence type="ECO:0000313" key="7">
    <source>
        <dbReference type="EMBL" id="SFJ50492.1"/>
    </source>
</evidence>
<dbReference type="AlphaFoldDB" id="A0A1I3RX65"/>
<keyword evidence="4 7" id="KW-0418">Kinase</keyword>
<evidence type="ECO:0000256" key="5">
    <source>
        <dbReference type="ARBA" id="ARBA00022840"/>
    </source>
</evidence>